<protein>
    <submittedName>
        <fullName evidence="10">ABC transporter permease</fullName>
    </submittedName>
</protein>
<dbReference type="Gene3D" id="3.40.50.300">
    <property type="entry name" value="P-loop containing nucleotide triphosphate hydrolases"/>
    <property type="match status" value="1"/>
</dbReference>
<evidence type="ECO:0000313" key="11">
    <source>
        <dbReference type="Proteomes" id="UP000636960"/>
    </source>
</evidence>
<dbReference type="InterPro" id="IPR017871">
    <property type="entry name" value="ABC_transporter-like_CS"/>
</dbReference>
<keyword evidence="4" id="KW-0067">ATP-binding</keyword>
<proteinExistence type="predicted"/>
<dbReference type="InterPro" id="IPR011527">
    <property type="entry name" value="ABC1_TM_dom"/>
</dbReference>
<keyword evidence="3" id="KW-0547">Nucleotide-binding</keyword>
<dbReference type="GO" id="GO:0140359">
    <property type="term" value="F:ABC-type transporter activity"/>
    <property type="evidence" value="ECO:0007669"/>
    <property type="project" value="InterPro"/>
</dbReference>
<evidence type="ECO:0000313" key="10">
    <source>
        <dbReference type="EMBL" id="GIE95464.1"/>
    </source>
</evidence>
<dbReference type="SUPFAM" id="SSF90123">
    <property type="entry name" value="ABC transporter transmembrane region"/>
    <property type="match status" value="1"/>
</dbReference>
<dbReference type="PROSITE" id="PS00211">
    <property type="entry name" value="ABC_TRANSPORTER_1"/>
    <property type="match status" value="1"/>
</dbReference>
<comment type="subcellular location">
    <subcellularLocation>
        <location evidence="1">Cell membrane</location>
        <topology evidence="1">Multi-pass membrane protein</topology>
    </subcellularLocation>
</comment>
<dbReference type="InterPro" id="IPR036640">
    <property type="entry name" value="ABC1_TM_sf"/>
</dbReference>
<evidence type="ECO:0000256" key="2">
    <source>
        <dbReference type="ARBA" id="ARBA00022692"/>
    </source>
</evidence>
<feature type="transmembrane region" description="Helical" evidence="7">
    <location>
        <begin position="131"/>
        <end position="151"/>
    </location>
</feature>
<dbReference type="InterPro" id="IPR003439">
    <property type="entry name" value="ABC_transporter-like_ATP-bd"/>
</dbReference>
<dbReference type="Proteomes" id="UP000636960">
    <property type="component" value="Unassembled WGS sequence"/>
</dbReference>
<evidence type="ECO:0000256" key="4">
    <source>
        <dbReference type="ARBA" id="ARBA00022840"/>
    </source>
</evidence>
<dbReference type="PANTHER" id="PTHR24221:SF654">
    <property type="entry name" value="ATP-BINDING CASSETTE SUB-FAMILY B MEMBER 6"/>
    <property type="match status" value="1"/>
</dbReference>
<dbReference type="EMBL" id="BOMV01000029">
    <property type="protein sequence ID" value="GIE95464.1"/>
    <property type="molecule type" value="Genomic_DNA"/>
</dbReference>
<feature type="transmembrane region" description="Helical" evidence="7">
    <location>
        <begin position="50"/>
        <end position="72"/>
    </location>
</feature>
<dbReference type="GO" id="GO:0005886">
    <property type="term" value="C:plasma membrane"/>
    <property type="evidence" value="ECO:0007669"/>
    <property type="project" value="UniProtKB-SubCell"/>
</dbReference>
<dbReference type="GO" id="GO:0016887">
    <property type="term" value="F:ATP hydrolysis activity"/>
    <property type="evidence" value="ECO:0007669"/>
    <property type="project" value="InterPro"/>
</dbReference>
<gene>
    <name evidence="10" type="ORF">Ari01nite_29290</name>
</gene>
<dbReference type="Pfam" id="PF00005">
    <property type="entry name" value="ABC_tran"/>
    <property type="match status" value="1"/>
</dbReference>
<evidence type="ECO:0000256" key="7">
    <source>
        <dbReference type="SAM" id="Phobius"/>
    </source>
</evidence>
<dbReference type="InterPro" id="IPR003593">
    <property type="entry name" value="AAA+_ATPase"/>
</dbReference>
<dbReference type="PANTHER" id="PTHR24221">
    <property type="entry name" value="ATP-BINDING CASSETTE SUB-FAMILY B"/>
    <property type="match status" value="1"/>
</dbReference>
<feature type="domain" description="ABC transporter" evidence="8">
    <location>
        <begin position="334"/>
        <end position="580"/>
    </location>
</feature>
<evidence type="ECO:0000259" key="8">
    <source>
        <dbReference type="PROSITE" id="PS50893"/>
    </source>
</evidence>
<dbReference type="SMART" id="SM00382">
    <property type="entry name" value="AAA"/>
    <property type="match status" value="1"/>
</dbReference>
<dbReference type="InterPro" id="IPR027417">
    <property type="entry name" value="P-loop_NTPase"/>
</dbReference>
<name>A0A919JYB3_9ACTN</name>
<dbReference type="PROSITE" id="PS50893">
    <property type="entry name" value="ABC_TRANSPORTER_2"/>
    <property type="match status" value="1"/>
</dbReference>
<dbReference type="SUPFAM" id="SSF52540">
    <property type="entry name" value="P-loop containing nucleoside triphosphate hydrolases"/>
    <property type="match status" value="1"/>
</dbReference>
<evidence type="ECO:0000259" key="9">
    <source>
        <dbReference type="PROSITE" id="PS50929"/>
    </source>
</evidence>
<evidence type="ECO:0000256" key="5">
    <source>
        <dbReference type="ARBA" id="ARBA00022989"/>
    </source>
</evidence>
<dbReference type="GO" id="GO:0034040">
    <property type="term" value="F:ATPase-coupled lipid transmembrane transporter activity"/>
    <property type="evidence" value="ECO:0007669"/>
    <property type="project" value="TreeGrafter"/>
</dbReference>
<keyword evidence="11" id="KW-1185">Reference proteome</keyword>
<keyword evidence="5 7" id="KW-1133">Transmembrane helix</keyword>
<feature type="transmembrane region" description="Helical" evidence="7">
    <location>
        <begin position="12"/>
        <end position="38"/>
    </location>
</feature>
<organism evidence="10 11">
    <name type="scientific">Paractinoplanes rishiriensis</name>
    <dbReference type="NCBI Taxonomy" id="1050105"/>
    <lineage>
        <taxon>Bacteria</taxon>
        <taxon>Bacillati</taxon>
        <taxon>Actinomycetota</taxon>
        <taxon>Actinomycetes</taxon>
        <taxon>Micromonosporales</taxon>
        <taxon>Micromonosporaceae</taxon>
        <taxon>Paractinoplanes</taxon>
    </lineage>
</organism>
<evidence type="ECO:0000256" key="6">
    <source>
        <dbReference type="ARBA" id="ARBA00023136"/>
    </source>
</evidence>
<keyword evidence="2 7" id="KW-0812">Transmembrane</keyword>
<keyword evidence="6 7" id="KW-0472">Membrane</keyword>
<evidence type="ECO:0000256" key="3">
    <source>
        <dbReference type="ARBA" id="ARBA00022741"/>
    </source>
</evidence>
<feature type="domain" description="ABC transmembrane type-1" evidence="9">
    <location>
        <begin position="220"/>
        <end position="302"/>
    </location>
</feature>
<accession>A0A919JYB3</accession>
<comment type="caution">
    <text evidence="10">The sequence shown here is derived from an EMBL/GenBank/DDBJ whole genome shotgun (WGS) entry which is preliminary data.</text>
</comment>
<dbReference type="Gene3D" id="1.20.1560.10">
    <property type="entry name" value="ABC transporter type 1, transmembrane domain"/>
    <property type="match status" value="1"/>
</dbReference>
<dbReference type="AlphaFoldDB" id="A0A919JYB3"/>
<feature type="transmembrane region" description="Helical" evidence="7">
    <location>
        <begin position="157"/>
        <end position="176"/>
    </location>
</feature>
<dbReference type="InterPro" id="IPR039421">
    <property type="entry name" value="Type_1_exporter"/>
</dbReference>
<dbReference type="PROSITE" id="PS50929">
    <property type="entry name" value="ABC_TM1F"/>
    <property type="match status" value="1"/>
</dbReference>
<feature type="transmembrane region" description="Helical" evidence="7">
    <location>
        <begin position="245"/>
        <end position="266"/>
    </location>
</feature>
<dbReference type="GO" id="GO:0005524">
    <property type="term" value="F:ATP binding"/>
    <property type="evidence" value="ECO:0007669"/>
    <property type="project" value="UniProtKB-KW"/>
</dbReference>
<evidence type="ECO:0000256" key="1">
    <source>
        <dbReference type="ARBA" id="ARBA00004651"/>
    </source>
</evidence>
<dbReference type="RefSeq" id="WP_203781760.1">
    <property type="nucleotide sequence ID" value="NZ_BOMV01000029.1"/>
</dbReference>
<sequence>MSVFRHTLALCWRVAPVVTVLNVLLIAVMSGAAVLTAASQRMLIDGAQSGTTGAVVVAAGLGVLAHAGSFLLGRIQGELNQDLTVRVGRELDLEVLTQAASIPTLEHLERPDFLDRVTNLRRGTMPLVRSVWAGAGLIGTTLGLVASAWLLTEIHPALPLLAGFSVPLLILIARGARHRERVRDRTAESDRHERRLHQLCLTPEPAKELRIAGSGPELSRRASRLWEHITGEIVRSRLYAGGLEAIGWVLLFAALGVSLLLVLGLWREGRATVGDVVLLITLITSLSGQIERLVGNYSMMAEGGHVSGHYRWLREHGARAAGTRPAPRALSDGIGLRGVSFTYPGTPEAVLDGIDLDLPAGTTTALVGLNGAGKTTLVKLLTGMYRPDTGTVLIDGVPLDDIDPREWARCGGGVFQDFARLEMLARENVGVGDLDRLDDPAAVRDAVDRAGAGAVADGLPEGLDSQLGTQFQGTELSYGQWQKLALARGVMRRRPLLLVLDEPTSALDPQAEHELFVRFTEQAREAAAAHGAITVIVSHRFSTVNMADQIVVVENGRISERGTHAGLLAAGGRYAGLYRSQAAAYDAG</sequence>
<reference evidence="10" key="1">
    <citation type="submission" date="2021-01" db="EMBL/GenBank/DDBJ databases">
        <title>Whole genome shotgun sequence of Actinoplanes rishiriensis NBRC 108556.</title>
        <authorList>
            <person name="Komaki H."/>
            <person name="Tamura T."/>
        </authorList>
    </citation>
    <scope>NUCLEOTIDE SEQUENCE</scope>
    <source>
        <strain evidence="10">NBRC 108556</strain>
    </source>
</reference>